<dbReference type="Pfam" id="PF03992">
    <property type="entry name" value="ABM"/>
    <property type="match status" value="1"/>
</dbReference>
<dbReference type="PANTHER" id="PTHR40624:SF1">
    <property type="entry name" value="BIOSYNTHESIS MONOOXYGENASE, PUTATIVE (AFU_ORTHOLOGUE AFUA_1G12025)-RELATED"/>
    <property type="match status" value="1"/>
</dbReference>
<dbReference type="PANTHER" id="PTHR40624">
    <property type="entry name" value="BIOSYNTHESIS MONOOXYGENASE, PUTATIVE (AFU_ORTHOLOGUE AFUA_1G12025)-RELATED"/>
    <property type="match status" value="1"/>
</dbReference>
<dbReference type="Gene3D" id="3.30.70.100">
    <property type="match status" value="1"/>
</dbReference>
<name>A0AAV1I4K5_9CHLO</name>
<sequence length="114" mass="13578">MAPLSQQETCVLFVHLKFKSDEDVSRFADIFKPMTDYVKEKEPGHTYAYKLLKSESDPLHLTIYERYENRAYWKDVHEQSQAYKDFVQRMKDAKLEPEMDVQVFYETDIGHMCG</sequence>
<protein>
    <recommendedName>
        <fullName evidence="1">ABM domain-containing protein</fullName>
    </recommendedName>
</protein>
<comment type="caution">
    <text evidence="2">The sequence shown here is derived from an EMBL/GenBank/DDBJ whole genome shotgun (WGS) entry which is preliminary data.</text>
</comment>
<gene>
    <name evidence="2" type="ORF">CVIRNUC_004865</name>
</gene>
<dbReference type="InterPro" id="IPR011008">
    <property type="entry name" value="Dimeric_a/b-barrel"/>
</dbReference>
<dbReference type="SUPFAM" id="SSF54909">
    <property type="entry name" value="Dimeric alpha+beta barrel"/>
    <property type="match status" value="1"/>
</dbReference>
<keyword evidence="3" id="KW-1185">Reference proteome</keyword>
<reference evidence="2 3" key="1">
    <citation type="submission" date="2023-10" db="EMBL/GenBank/DDBJ databases">
        <authorList>
            <person name="Maclean D."/>
            <person name="Macfadyen A."/>
        </authorList>
    </citation>
    <scope>NUCLEOTIDE SEQUENCE [LARGE SCALE GENOMIC DNA]</scope>
</reference>
<evidence type="ECO:0000313" key="3">
    <source>
        <dbReference type="Proteomes" id="UP001314263"/>
    </source>
</evidence>
<evidence type="ECO:0000259" key="1">
    <source>
        <dbReference type="PROSITE" id="PS51725"/>
    </source>
</evidence>
<accession>A0AAV1I4K5</accession>
<proteinExistence type="predicted"/>
<dbReference type="AlphaFoldDB" id="A0AAV1I4K5"/>
<dbReference type="PROSITE" id="PS51725">
    <property type="entry name" value="ABM"/>
    <property type="match status" value="1"/>
</dbReference>
<dbReference type="EMBL" id="CAUYUE010000006">
    <property type="protein sequence ID" value="CAK0779833.1"/>
    <property type="molecule type" value="Genomic_DNA"/>
</dbReference>
<dbReference type="Proteomes" id="UP001314263">
    <property type="component" value="Unassembled WGS sequence"/>
</dbReference>
<evidence type="ECO:0000313" key="2">
    <source>
        <dbReference type="EMBL" id="CAK0779833.1"/>
    </source>
</evidence>
<dbReference type="InterPro" id="IPR007138">
    <property type="entry name" value="ABM_dom"/>
</dbReference>
<feature type="domain" description="ABM" evidence="1">
    <location>
        <begin position="10"/>
        <end position="104"/>
    </location>
</feature>
<organism evidence="2 3">
    <name type="scientific">Coccomyxa viridis</name>
    <dbReference type="NCBI Taxonomy" id="1274662"/>
    <lineage>
        <taxon>Eukaryota</taxon>
        <taxon>Viridiplantae</taxon>
        <taxon>Chlorophyta</taxon>
        <taxon>core chlorophytes</taxon>
        <taxon>Trebouxiophyceae</taxon>
        <taxon>Trebouxiophyceae incertae sedis</taxon>
        <taxon>Coccomyxaceae</taxon>
        <taxon>Coccomyxa</taxon>
    </lineage>
</organism>